<keyword evidence="2 5" id="KW-0812">Transmembrane</keyword>
<dbReference type="InterPro" id="IPR007237">
    <property type="entry name" value="CD20-like"/>
</dbReference>
<name>A0AAW0WZV5_CHEQU</name>
<dbReference type="GO" id="GO:0016020">
    <property type="term" value="C:membrane"/>
    <property type="evidence" value="ECO:0007669"/>
    <property type="project" value="UniProtKB-SubCell"/>
</dbReference>
<feature type="transmembrane region" description="Helical" evidence="5">
    <location>
        <begin position="89"/>
        <end position="108"/>
    </location>
</feature>
<gene>
    <name evidence="6" type="ORF">OTU49_004282</name>
</gene>
<evidence type="ECO:0000313" key="7">
    <source>
        <dbReference type="Proteomes" id="UP001445076"/>
    </source>
</evidence>
<feature type="transmembrane region" description="Helical" evidence="5">
    <location>
        <begin position="115"/>
        <end position="143"/>
    </location>
</feature>
<evidence type="ECO:0000256" key="4">
    <source>
        <dbReference type="ARBA" id="ARBA00023136"/>
    </source>
</evidence>
<feature type="non-terminal residue" evidence="6">
    <location>
        <position position="174"/>
    </location>
</feature>
<comment type="subcellular location">
    <subcellularLocation>
        <location evidence="1">Membrane</location>
        <topology evidence="1">Multi-pass membrane protein</topology>
    </subcellularLocation>
</comment>
<dbReference type="AlphaFoldDB" id="A0AAW0WZV5"/>
<evidence type="ECO:0000256" key="3">
    <source>
        <dbReference type="ARBA" id="ARBA00022989"/>
    </source>
</evidence>
<reference evidence="6 7" key="1">
    <citation type="journal article" date="2024" name="BMC Genomics">
        <title>Genome assembly of redclaw crayfish (Cherax quadricarinatus) provides insights into its immune adaptation and hypoxia tolerance.</title>
        <authorList>
            <person name="Liu Z."/>
            <person name="Zheng J."/>
            <person name="Li H."/>
            <person name="Fang K."/>
            <person name="Wang S."/>
            <person name="He J."/>
            <person name="Zhou D."/>
            <person name="Weng S."/>
            <person name="Chi M."/>
            <person name="Gu Z."/>
            <person name="He J."/>
            <person name="Li F."/>
            <person name="Wang M."/>
        </authorList>
    </citation>
    <scope>NUCLEOTIDE SEQUENCE [LARGE SCALE GENOMIC DNA]</scope>
    <source>
        <strain evidence="6">ZL_2023a</strain>
    </source>
</reference>
<keyword evidence="3 5" id="KW-1133">Transmembrane helix</keyword>
<organism evidence="6 7">
    <name type="scientific">Cherax quadricarinatus</name>
    <name type="common">Australian red claw crayfish</name>
    <dbReference type="NCBI Taxonomy" id="27406"/>
    <lineage>
        <taxon>Eukaryota</taxon>
        <taxon>Metazoa</taxon>
        <taxon>Ecdysozoa</taxon>
        <taxon>Arthropoda</taxon>
        <taxon>Crustacea</taxon>
        <taxon>Multicrustacea</taxon>
        <taxon>Malacostraca</taxon>
        <taxon>Eumalacostraca</taxon>
        <taxon>Eucarida</taxon>
        <taxon>Decapoda</taxon>
        <taxon>Pleocyemata</taxon>
        <taxon>Astacidea</taxon>
        <taxon>Parastacoidea</taxon>
        <taxon>Parastacidae</taxon>
        <taxon>Cherax</taxon>
    </lineage>
</organism>
<proteinExistence type="predicted"/>
<dbReference type="EMBL" id="JARKIK010000041">
    <property type="protein sequence ID" value="KAK8737863.1"/>
    <property type="molecule type" value="Genomic_DNA"/>
</dbReference>
<dbReference type="Pfam" id="PF04103">
    <property type="entry name" value="CD20"/>
    <property type="match status" value="1"/>
</dbReference>
<feature type="transmembrane region" description="Helical" evidence="5">
    <location>
        <begin position="64"/>
        <end position="83"/>
    </location>
</feature>
<keyword evidence="7" id="KW-1185">Reference proteome</keyword>
<dbReference type="Proteomes" id="UP001445076">
    <property type="component" value="Unassembled WGS sequence"/>
</dbReference>
<accession>A0AAW0WZV5</accession>
<evidence type="ECO:0000256" key="5">
    <source>
        <dbReference type="SAM" id="Phobius"/>
    </source>
</evidence>
<evidence type="ECO:0000256" key="2">
    <source>
        <dbReference type="ARBA" id="ARBA00022692"/>
    </source>
</evidence>
<comment type="caution">
    <text evidence="6">The sequence shown here is derived from an EMBL/GenBank/DDBJ whole genome shotgun (WGS) entry which is preliminary data.</text>
</comment>
<protein>
    <submittedName>
        <fullName evidence="6">Uncharacterized protein</fullName>
    </submittedName>
</protein>
<evidence type="ECO:0000256" key="1">
    <source>
        <dbReference type="ARBA" id="ARBA00004141"/>
    </source>
</evidence>
<evidence type="ECO:0000313" key="6">
    <source>
        <dbReference type="EMBL" id="KAK8737863.1"/>
    </source>
</evidence>
<keyword evidence="4 5" id="KW-0472">Membrane</keyword>
<sequence>MGVSAGGGSLRDVLLVSGGRGTSSRGTGLTWRSLKSVSGTTDAVDPQGHFFPAKLALSLSLFKLLMAIFMVALGALALILHATLSNLGVGLWAGAVVGLCGFLGVCASRRPYAHVYVVSFMCVAILCLASSGLLIILSATAWARDNHLPTAVFIEQETQEEVEVLGEVLLGRPA</sequence>